<dbReference type="RefSeq" id="XP_040728107.1">
    <property type="nucleotide sequence ID" value="XM_040866374.1"/>
</dbReference>
<dbReference type="GO" id="GO:0030674">
    <property type="term" value="F:protein-macromolecule adaptor activity"/>
    <property type="evidence" value="ECO:0007669"/>
    <property type="project" value="TreeGrafter"/>
</dbReference>
<evidence type="ECO:0000256" key="2">
    <source>
        <dbReference type="SAM" id="MobiDB-lite"/>
    </source>
</evidence>
<dbReference type="OrthoDB" id="7785529at2759"/>
<feature type="domain" description="Arrestin C-terminal-like" evidence="3">
    <location>
        <begin position="302"/>
        <end position="430"/>
    </location>
</feature>
<feature type="compositionally biased region" description="Low complexity" evidence="2">
    <location>
        <begin position="76"/>
        <end position="87"/>
    </location>
</feature>
<evidence type="ECO:0000313" key="5">
    <source>
        <dbReference type="Proteomes" id="UP000193685"/>
    </source>
</evidence>
<dbReference type="EMBL" id="MCFI01000001">
    <property type="protein sequence ID" value="ORY87612.1"/>
    <property type="molecule type" value="Genomic_DNA"/>
</dbReference>
<name>A0A1Y2FUD8_PROLT</name>
<dbReference type="Gene3D" id="2.60.40.640">
    <property type="match status" value="1"/>
</dbReference>
<feature type="region of interest" description="Disordered" evidence="2">
    <location>
        <begin position="563"/>
        <end position="585"/>
    </location>
</feature>
<feature type="region of interest" description="Disordered" evidence="2">
    <location>
        <begin position="66"/>
        <end position="101"/>
    </location>
</feature>
<sequence>MDTARLVDLLKKHQRRAARAAHTLGSPVDNAFPQIDTSSSDTTAAVAANVSAREILGVAHALGLTPSSPRDLSRTGSFAPSGSAGSAMTSDSEGSDEGGNLLTSMVSSAKRFQGLLKTTAEDQYIELAEPYRIYQPGDQVKGQVIVKLAKPTPTLYMSLRLTGQVLTGQGKQRVRSTLFTEYLLLYGKQAGGEVVSERASTTSSCRSNRQSWQTQMMEAGRHVFDFACQLPDKSLPSSVDFGKGSITYGVRCDHQKPRSLLSRGKNACRKNLQVQDLIDIALIPRPRPCILDPDAKSKRREGAGRVRASIELARAGCLAGQTITLTIQLQHVKPIKNLRGVVATLYRLSRFDVTDSAPQSFRKDLAQSISPLLVDPATLRFKVSPRLKIPADTFPTIKAAGPVSFRYFVEVVLDLSSKTTVWQTGASSPSDNGQHFSVENGGAAMDTEALKREKDAHCVVFEVTLGTRDSATGRPADLQRRESADVIQQMPSPASQHSPRLSIQATNQHATRERSRTIASESSFASPQAIEFDVVEKQAMRQFEEALLPSEPPMAYQDAALPEQEIQGSSSRQDDSSGVPDMSLLRQGSGKLRSAYARDDAAGLQTAPKFGDGSSHLRPSSPGMAIESSLSEHGGHSPHYQTSGIPNASQVDRGGDADAVIEQELPTYMQARQVRLSDPAVRGFGPS</sequence>
<dbReference type="InterPro" id="IPR011021">
    <property type="entry name" value="Arrestin-like_N"/>
</dbReference>
<comment type="similarity">
    <text evidence="1">Belongs to the arrestin family. PalF/RIM8 subfamily.</text>
</comment>
<dbReference type="SMART" id="SM01017">
    <property type="entry name" value="Arrestin_C"/>
    <property type="match status" value="1"/>
</dbReference>
<dbReference type="InterPro" id="IPR014756">
    <property type="entry name" value="Ig_E-set"/>
</dbReference>
<dbReference type="Pfam" id="PF02752">
    <property type="entry name" value="Arrestin_C"/>
    <property type="match status" value="1"/>
</dbReference>
<dbReference type="PANTHER" id="PTHR11188:SF161">
    <property type="entry name" value="PH-RESPONSE REGULATOR PROTEIN PALF_RIM8"/>
    <property type="match status" value="1"/>
</dbReference>
<dbReference type="SUPFAM" id="SSF81296">
    <property type="entry name" value="E set domains"/>
    <property type="match status" value="1"/>
</dbReference>
<dbReference type="OMA" id="GEEWWIL"/>
<dbReference type="GO" id="GO:0005886">
    <property type="term" value="C:plasma membrane"/>
    <property type="evidence" value="ECO:0007669"/>
    <property type="project" value="TreeGrafter"/>
</dbReference>
<dbReference type="AlphaFoldDB" id="A0A1Y2FUD8"/>
<feature type="region of interest" description="Disordered" evidence="2">
    <location>
        <begin position="605"/>
        <end position="687"/>
    </location>
</feature>
<dbReference type="InterPro" id="IPR014752">
    <property type="entry name" value="Arrestin-like_C"/>
</dbReference>
<accession>A0A1Y2FUD8</accession>
<dbReference type="STRING" id="56484.A0A1Y2FUD8"/>
<dbReference type="GO" id="GO:0070086">
    <property type="term" value="P:ubiquitin-dependent endocytosis"/>
    <property type="evidence" value="ECO:0007669"/>
    <property type="project" value="TreeGrafter"/>
</dbReference>
<proteinExistence type="inferred from homology"/>
<dbReference type="Pfam" id="PF00339">
    <property type="entry name" value="Arrestin_N"/>
    <property type="match status" value="1"/>
</dbReference>
<feature type="region of interest" description="Disordered" evidence="2">
    <location>
        <begin position="470"/>
        <end position="525"/>
    </location>
</feature>
<evidence type="ECO:0000313" key="4">
    <source>
        <dbReference type="EMBL" id="ORY87612.1"/>
    </source>
</evidence>
<evidence type="ECO:0000259" key="3">
    <source>
        <dbReference type="SMART" id="SM01017"/>
    </source>
</evidence>
<feature type="compositionally biased region" description="Polar residues" evidence="2">
    <location>
        <begin position="639"/>
        <end position="650"/>
    </location>
</feature>
<comment type="caution">
    <text evidence="4">The sequence shown here is derived from an EMBL/GenBank/DDBJ whole genome shotgun (WGS) entry which is preliminary data.</text>
</comment>
<dbReference type="GO" id="GO:0005829">
    <property type="term" value="C:cytosol"/>
    <property type="evidence" value="ECO:0007669"/>
    <property type="project" value="TreeGrafter"/>
</dbReference>
<dbReference type="GeneID" id="63782973"/>
<protein>
    <submittedName>
        <fullName evidence="4">Or S-antigen, N-terminal domain-domain-containing protein</fullName>
    </submittedName>
</protein>
<evidence type="ECO:0000256" key="1">
    <source>
        <dbReference type="ARBA" id="ARBA00037950"/>
    </source>
</evidence>
<gene>
    <name evidence="4" type="ORF">BCR37DRAFT_2040</name>
</gene>
<feature type="compositionally biased region" description="Polar residues" evidence="2">
    <location>
        <begin position="489"/>
        <end position="509"/>
    </location>
</feature>
<dbReference type="PANTHER" id="PTHR11188">
    <property type="entry name" value="ARRESTIN DOMAIN CONTAINING PROTEIN"/>
    <property type="match status" value="1"/>
</dbReference>
<keyword evidence="5" id="KW-1185">Reference proteome</keyword>
<dbReference type="GO" id="GO:0031625">
    <property type="term" value="F:ubiquitin protein ligase binding"/>
    <property type="evidence" value="ECO:0007669"/>
    <property type="project" value="TreeGrafter"/>
</dbReference>
<reference evidence="4 5" key="1">
    <citation type="submission" date="2016-07" db="EMBL/GenBank/DDBJ databases">
        <title>Pervasive Adenine N6-methylation of Active Genes in Fungi.</title>
        <authorList>
            <consortium name="DOE Joint Genome Institute"/>
            <person name="Mondo S.J."/>
            <person name="Dannebaum R.O."/>
            <person name="Kuo R.C."/>
            <person name="Labutti K."/>
            <person name="Haridas S."/>
            <person name="Kuo A."/>
            <person name="Salamov A."/>
            <person name="Ahrendt S.R."/>
            <person name="Lipzen A."/>
            <person name="Sullivan W."/>
            <person name="Andreopoulos W.B."/>
            <person name="Clum A."/>
            <person name="Lindquist E."/>
            <person name="Daum C."/>
            <person name="Ramamoorthy G.K."/>
            <person name="Gryganskyi A."/>
            <person name="Culley D."/>
            <person name="Magnuson J.K."/>
            <person name="James T.Y."/>
            <person name="O'Malley M.A."/>
            <person name="Stajich J.E."/>
            <person name="Spatafora J.W."/>
            <person name="Visel A."/>
            <person name="Grigoriev I.V."/>
        </authorList>
    </citation>
    <scope>NUCLEOTIDE SEQUENCE [LARGE SCALE GENOMIC DNA]</scope>
    <source>
        <strain evidence="4 5">12-1054</strain>
    </source>
</reference>
<dbReference type="InterPro" id="IPR011022">
    <property type="entry name" value="Arrestin_C-like"/>
</dbReference>
<dbReference type="InterPro" id="IPR050357">
    <property type="entry name" value="Arrestin_domain-protein"/>
</dbReference>
<organism evidence="4 5">
    <name type="scientific">Protomyces lactucae-debilis</name>
    <dbReference type="NCBI Taxonomy" id="2754530"/>
    <lineage>
        <taxon>Eukaryota</taxon>
        <taxon>Fungi</taxon>
        <taxon>Dikarya</taxon>
        <taxon>Ascomycota</taxon>
        <taxon>Taphrinomycotina</taxon>
        <taxon>Taphrinomycetes</taxon>
        <taxon>Taphrinales</taxon>
        <taxon>Protomycetaceae</taxon>
        <taxon>Protomyces</taxon>
    </lineage>
</organism>
<dbReference type="Proteomes" id="UP000193685">
    <property type="component" value="Unassembled WGS sequence"/>
</dbReference>